<keyword evidence="3" id="KW-1185">Reference proteome</keyword>
<organism evidence="2 3">
    <name type="scientific">Diplogelasinospora grovesii</name>
    <dbReference type="NCBI Taxonomy" id="303347"/>
    <lineage>
        <taxon>Eukaryota</taxon>
        <taxon>Fungi</taxon>
        <taxon>Dikarya</taxon>
        <taxon>Ascomycota</taxon>
        <taxon>Pezizomycotina</taxon>
        <taxon>Sordariomycetes</taxon>
        <taxon>Sordariomycetidae</taxon>
        <taxon>Sordariales</taxon>
        <taxon>Diplogelasinosporaceae</taxon>
        <taxon>Diplogelasinospora</taxon>
    </lineage>
</organism>
<proteinExistence type="predicted"/>
<feature type="compositionally biased region" description="Pro residues" evidence="1">
    <location>
        <begin position="44"/>
        <end position="53"/>
    </location>
</feature>
<gene>
    <name evidence="2" type="ORF">QBC46DRAFT_411848</name>
</gene>
<feature type="compositionally biased region" description="Basic and acidic residues" evidence="1">
    <location>
        <begin position="75"/>
        <end position="88"/>
    </location>
</feature>
<feature type="compositionally biased region" description="Polar residues" evidence="1">
    <location>
        <begin position="230"/>
        <end position="245"/>
    </location>
</feature>
<dbReference type="EMBL" id="MU853875">
    <property type="protein sequence ID" value="KAK3936703.1"/>
    <property type="molecule type" value="Genomic_DNA"/>
</dbReference>
<feature type="region of interest" description="Disordered" evidence="1">
    <location>
        <begin position="1"/>
        <end position="100"/>
    </location>
</feature>
<dbReference type="AlphaFoldDB" id="A0AAN6N1Y6"/>
<comment type="caution">
    <text evidence="2">The sequence shown here is derived from an EMBL/GenBank/DDBJ whole genome shotgun (WGS) entry which is preliminary data.</text>
</comment>
<evidence type="ECO:0000313" key="2">
    <source>
        <dbReference type="EMBL" id="KAK3936703.1"/>
    </source>
</evidence>
<sequence length="268" mass="31016">MSFQQNWVVPPSSPRPHPLVYEDPDDESSRLPNNVLEFAAPPIRATPPSPRPPQIEFSDDHFNYFDPPFQGSPKRSAEIHQESPEAKCQKSRRWERRRNEQKDLIHMAQSGDFLQAPANVDGYDPAAVDSARGKFRVYESPSFLERCKRLTREYRGRWIRRRNSLEVPRPVQPEKHLLQENKKPKGVSSWPIEHKKRPALRDLQMDEAKGKLTRLRGEVTNTTRSRRMQGETSGCSHAVSQNQRVQALHPQVHPQKERGGNTSRRLAR</sequence>
<dbReference type="Proteomes" id="UP001303473">
    <property type="component" value="Unassembled WGS sequence"/>
</dbReference>
<reference evidence="3" key="1">
    <citation type="journal article" date="2023" name="Mol. Phylogenet. Evol.">
        <title>Genome-scale phylogeny and comparative genomics of the fungal order Sordariales.</title>
        <authorList>
            <person name="Hensen N."/>
            <person name="Bonometti L."/>
            <person name="Westerberg I."/>
            <person name="Brannstrom I.O."/>
            <person name="Guillou S."/>
            <person name="Cros-Aarteil S."/>
            <person name="Calhoun S."/>
            <person name="Haridas S."/>
            <person name="Kuo A."/>
            <person name="Mondo S."/>
            <person name="Pangilinan J."/>
            <person name="Riley R."/>
            <person name="LaButti K."/>
            <person name="Andreopoulos B."/>
            <person name="Lipzen A."/>
            <person name="Chen C."/>
            <person name="Yan M."/>
            <person name="Daum C."/>
            <person name="Ng V."/>
            <person name="Clum A."/>
            <person name="Steindorff A."/>
            <person name="Ohm R.A."/>
            <person name="Martin F."/>
            <person name="Silar P."/>
            <person name="Natvig D.O."/>
            <person name="Lalanne C."/>
            <person name="Gautier V."/>
            <person name="Ament-Velasquez S.L."/>
            <person name="Kruys A."/>
            <person name="Hutchinson M.I."/>
            <person name="Powell A.J."/>
            <person name="Barry K."/>
            <person name="Miller A.N."/>
            <person name="Grigoriev I.V."/>
            <person name="Debuchy R."/>
            <person name="Gladieux P."/>
            <person name="Hiltunen Thoren M."/>
            <person name="Johannesson H."/>
        </authorList>
    </citation>
    <scope>NUCLEOTIDE SEQUENCE [LARGE SCALE GENOMIC DNA]</scope>
    <source>
        <strain evidence="3">CBS 340.73</strain>
    </source>
</reference>
<evidence type="ECO:0000313" key="3">
    <source>
        <dbReference type="Proteomes" id="UP001303473"/>
    </source>
</evidence>
<protein>
    <submittedName>
        <fullName evidence="2">Uncharacterized protein</fullName>
    </submittedName>
</protein>
<name>A0AAN6N1Y6_9PEZI</name>
<evidence type="ECO:0000256" key="1">
    <source>
        <dbReference type="SAM" id="MobiDB-lite"/>
    </source>
</evidence>
<feature type="region of interest" description="Disordered" evidence="1">
    <location>
        <begin position="222"/>
        <end position="268"/>
    </location>
</feature>
<accession>A0AAN6N1Y6</accession>